<keyword evidence="3" id="KW-1185">Reference proteome</keyword>
<dbReference type="Proteomes" id="UP001140206">
    <property type="component" value="Chromosome 3"/>
</dbReference>
<dbReference type="GO" id="GO:0070898">
    <property type="term" value="P:RNA polymerase III preinitiation complex assembly"/>
    <property type="evidence" value="ECO:0007669"/>
    <property type="project" value="TreeGrafter"/>
</dbReference>
<proteinExistence type="predicted"/>
<feature type="region of interest" description="Disordered" evidence="1">
    <location>
        <begin position="361"/>
        <end position="412"/>
    </location>
</feature>
<organism evidence="2 3">
    <name type="scientific">Rhynchospora pubera</name>
    <dbReference type="NCBI Taxonomy" id="906938"/>
    <lineage>
        <taxon>Eukaryota</taxon>
        <taxon>Viridiplantae</taxon>
        <taxon>Streptophyta</taxon>
        <taxon>Embryophyta</taxon>
        <taxon>Tracheophyta</taxon>
        <taxon>Spermatophyta</taxon>
        <taxon>Magnoliopsida</taxon>
        <taxon>Liliopsida</taxon>
        <taxon>Poales</taxon>
        <taxon>Cyperaceae</taxon>
        <taxon>Cyperoideae</taxon>
        <taxon>Rhynchosporeae</taxon>
        <taxon>Rhynchospora</taxon>
    </lineage>
</organism>
<feature type="region of interest" description="Disordered" evidence="1">
    <location>
        <begin position="246"/>
        <end position="273"/>
    </location>
</feature>
<evidence type="ECO:0000313" key="2">
    <source>
        <dbReference type="EMBL" id="KAJ4780171.1"/>
    </source>
</evidence>
<dbReference type="PANTHER" id="PTHR22929:SF0">
    <property type="entry name" value="TRANSCRIPTION FACTOR TFIIIB COMPONENT B'' HOMOLOG"/>
    <property type="match status" value="1"/>
</dbReference>
<dbReference type="GO" id="GO:0001156">
    <property type="term" value="F:TFIIIC-class transcription factor complex binding"/>
    <property type="evidence" value="ECO:0007669"/>
    <property type="project" value="TreeGrafter"/>
</dbReference>
<feature type="compositionally biased region" description="Basic and acidic residues" evidence="1">
    <location>
        <begin position="118"/>
        <end position="127"/>
    </location>
</feature>
<sequence>MKTKLQPQRKKQPAQPGFDGSSDINKYEIPDNEIEASLSSGVDVGMLDFEAPTSLSDINLLDDVFLEPLLSIAEPTIEHHLEENEKDGKAKKVQVNDASDCCMEETIANGKQGQNSESMREKEKEDAPDLDDIFDFLDDTDPILEMDEADHDPTDKDFTGEEEIEEREGKELKNDDQRPSKRNRDSTNAEEQAEEESPKKKGKLSHRIRRKRRKVDPTLAETPENEINPKQISIRNLILLAEAKEKKWNKEAASRNSSGDGSSMPRRREPEEFEFFYFDGHEEENSRRDSGPQDTFEATTKKLNYHTYMNRSSSSRWTQLETELFYKGIHQFARIHDAITHRLPDNSQFEKVIEILEIQPDEVLPEESEPSSKAAHWKNEEEMDEEVENSQTSFSDLNDTGKHESVPNDDLDAVFVWDNQEMEQ</sequence>
<dbReference type="PANTHER" id="PTHR22929">
    <property type="entry name" value="RNA POLYMERASE III TRANSCRIPTION INITIATION FACTOR B"/>
    <property type="match status" value="1"/>
</dbReference>
<accession>A0AAV8EKU8</accession>
<comment type="caution">
    <text evidence="2">The sequence shown here is derived from an EMBL/GenBank/DDBJ whole genome shotgun (WGS) entry which is preliminary data.</text>
</comment>
<feature type="region of interest" description="Disordered" evidence="1">
    <location>
        <begin position="105"/>
        <end position="230"/>
    </location>
</feature>
<evidence type="ECO:0000313" key="3">
    <source>
        <dbReference type="Proteomes" id="UP001140206"/>
    </source>
</evidence>
<protein>
    <submittedName>
        <fullName evidence="2">Transcription factor TFIIIB component B</fullName>
    </submittedName>
</protein>
<feature type="compositionally biased region" description="Polar residues" evidence="1">
    <location>
        <begin position="389"/>
        <end position="398"/>
    </location>
</feature>
<reference evidence="2" key="1">
    <citation type="submission" date="2022-08" db="EMBL/GenBank/DDBJ databases">
        <authorList>
            <person name="Marques A."/>
        </authorList>
    </citation>
    <scope>NUCLEOTIDE SEQUENCE</scope>
    <source>
        <strain evidence="2">RhyPub2mFocal</strain>
        <tissue evidence="2">Leaves</tissue>
    </source>
</reference>
<dbReference type="AlphaFoldDB" id="A0AAV8EKU8"/>
<name>A0AAV8EKU8_9POAL</name>
<feature type="region of interest" description="Disordered" evidence="1">
    <location>
        <begin position="1"/>
        <end position="32"/>
    </location>
</feature>
<feature type="compositionally biased region" description="Basic residues" evidence="1">
    <location>
        <begin position="1"/>
        <end position="12"/>
    </location>
</feature>
<dbReference type="EMBL" id="JAMFTS010000003">
    <property type="protein sequence ID" value="KAJ4780171.1"/>
    <property type="molecule type" value="Genomic_DNA"/>
</dbReference>
<gene>
    <name evidence="2" type="ORF">LUZ62_064428</name>
</gene>
<evidence type="ECO:0000256" key="1">
    <source>
        <dbReference type="SAM" id="MobiDB-lite"/>
    </source>
</evidence>
<feature type="compositionally biased region" description="Basic and acidic residues" evidence="1">
    <location>
        <begin position="167"/>
        <end position="187"/>
    </location>
</feature>
<dbReference type="GO" id="GO:0000126">
    <property type="term" value="C:transcription factor TFIIIB complex"/>
    <property type="evidence" value="ECO:0007669"/>
    <property type="project" value="TreeGrafter"/>
</dbReference>
<feature type="compositionally biased region" description="Basic residues" evidence="1">
    <location>
        <begin position="200"/>
        <end position="214"/>
    </location>
</feature>
<feature type="compositionally biased region" description="Acidic residues" evidence="1">
    <location>
        <begin position="128"/>
        <end position="150"/>
    </location>
</feature>